<dbReference type="InterPro" id="IPR039421">
    <property type="entry name" value="Type_1_exporter"/>
</dbReference>
<dbReference type="InterPro" id="IPR011527">
    <property type="entry name" value="ABC1_TM_dom"/>
</dbReference>
<dbReference type="CDD" id="cd07346">
    <property type="entry name" value="ABC_6TM_exporters"/>
    <property type="match status" value="1"/>
</dbReference>
<dbReference type="SUPFAM" id="SSF52540">
    <property type="entry name" value="P-loop containing nucleoside triphosphate hydrolases"/>
    <property type="match status" value="1"/>
</dbReference>
<evidence type="ECO:0000256" key="5">
    <source>
        <dbReference type="ARBA" id="ARBA00022989"/>
    </source>
</evidence>
<dbReference type="InterPro" id="IPR027417">
    <property type="entry name" value="P-loop_NTPase"/>
</dbReference>
<feature type="transmembrane region" description="Helical" evidence="7">
    <location>
        <begin position="67"/>
        <end position="86"/>
    </location>
</feature>
<dbReference type="Pfam" id="PF00005">
    <property type="entry name" value="ABC_tran"/>
    <property type="match status" value="1"/>
</dbReference>
<keyword evidence="3" id="KW-0547">Nucleotide-binding</keyword>
<keyword evidence="6 7" id="KW-0472">Membrane</keyword>
<evidence type="ECO:0000313" key="10">
    <source>
        <dbReference type="EMBL" id="GAA0777563.1"/>
    </source>
</evidence>
<evidence type="ECO:0000259" key="9">
    <source>
        <dbReference type="PROSITE" id="PS50929"/>
    </source>
</evidence>
<proteinExistence type="predicted"/>
<dbReference type="InterPro" id="IPR003439">
    <property type="entry name" value="ABC_transporter-like_ATP-bd"/>
</dbReference>
<evidence type="ECO:0000256" key="3">
    <source>
        <dbReference type="ARBA" id="ARBA00022741"/>
    </source>
</evidence>
<evidence type="ECO:0000256" key="2">
    <source>
        <dbReference type="ARBA" id="ARBA00022692"/>
    </source>
</evidence>
<name>A0ABN1KWB9_CLOSU</name>
<keyword evidence="2 7" id="KW-0812">Transmembrane</keyword>
<dbReference type="EMBL" id="BAAACI010000008">
    <property type="protein sequence ID" value="GAA0777563.1"/>
    <property type="molecule type" value="Genomic_DNA"/>
</dbReference>
<evidence type="ECO:0000256" key="1">
    <source>
        <dbReference type="ARBA" id="ARBA00004651"/>
    </source>
</evidence>
<reference evidence="10 11" key="1">
    <citation type="journal article" date="2019" name="Int. J. Syst. Evol. Microbiol.">
        <title>The Global Catalogue of Microorganisms (GCM) 10K type strain sequencing project: providing services to taxonomists for standard genome sequencing and annotation.</title>
        <authorList>
            <consortium name="The Broad Institute Genomics Platform"/>
            <consortium name="The Broad Institute Genome Sequencing Center for Infectious Disease"/>
            <person name="Wu L."/>
            <person name="Ma J."/>
        </authorList>
    </citation>
    <scope>NUCLEOTIDE SEQUENCE [LARGE SCALE GENOMIC DNA]</scope>
    <source>
        <strain evidence="10 11">JCM 1417</strain>
    </source>
</reference>
<evidence type="ECO:0000256" key="7">
    <source>
        <dbReference type="SAM" id="Phobius"/>
    </source>
</evidence>
<keyword evidence="4 10" id="KW-0067">ATP-binding</keyword>
<dbReference type="Pfam" id="PF00664">
    <property type="entry name" value="ABC_membrane"/>
    <property type="match status" value="1"/>
</dbReference>
<dbReference type="InterPro" id="IPR003593">
    <property type="entry name" value="AAA+_ATPase"/>
</dbReference>
<feature type="transmembrane region" description="Helical" evidence="7">
    <location>
        <begin position="244"/>
        <end position="267"/>
    </location>
</feature>
<dbReference type="Gene3D" id="1.20.1560.10">
    <property type="entry name" value="ABC transporter type 1, transmembrane domain"/>
    <property type="match status" value="1"/>
</dbReference>
<feature type="domain" description="ABC transmembrane type-1" evidence="9">
    <location>
        <begin position="38"/>
        <end position="308"/>
    </location>
</feature>
<evidence type="ECO:0000256" key="6">
    <source>
        <dbReference type="ARBA" id="ARBA00023136"/>
    </source>
</evidence>
<dbReference type="PANTHER" id="PTHR24221">
    <property type="entry name" value="ATP-BINDING CASSETTE SUB-FAMILY B"/>
    <property type="match status" value="1"/>
</dbReference>
<feature type="transmembrane region" description="Helical" evidence="7">
    <location>
        <begin position="149"/>
        <end position="179"/>
    </location>
</feature>
<dbReference type="RefSeq" id="WP_343827607.1">
    <property type="nucleotide sequence ID" value="NZ_BAAACI010000008.1"/>
</dbReference>
<comment type="subcellular location">
    <subcellularLocation>
        <location evidence="1">Cell membrane</location>
        <topology evidence="1">Multi-pass membrane protein</topology>
    </subcellularLocation>
</comment>
<dbReference type="InterPro" id="IPR017871">
    <property type="entry name" value="ABC_transporter-like_CS"/>
</dbReference>
<feature type="domain" description="ABC transporter" evidence="8">
    <location>
        <begin position="355"/>
        <end position="586"/>
    </location>
</feature>
<dbReference type="PROSITE" id="PS50893">
    <property type="entry name" value="ABC_TRANSPORTER_2"/>
    <property type="match status" value="1"/>
</dbReference>
<feature type="transmembrane region" description="Helical" evidence="7">
    <location>
        <begin position="24"/>
        <end position="46"/>
    </location>
</feature>
<comment type="caution">
    <text evidence="10">The sequence shown here is derived from an EMBL/GenBank/DDBJ whole genome shotgun (WGS) entry which is preliminary data.</text>
</comment>
<dbReference type="PROSITE" id="PS50929">
    <property type="entry name" value="ABC_TM1F"/>
    <property type="match status" value="1"/>
</dbReference>
<dbReference type="SMART" id="SM00382">
    <property type="entry name" value="AAA"/>
    <property type="match status" value="1"/>
</dbReference>
<accession>A0ABN1KWB9</accession>
<evidence type="ECO:0000313" key="11">
    <source>
        <dbReference type="Proteomes" id="UP001501047"/>
    </source>
</evidence>
<dbReference type="SUPFAM" id="SSF90123">
    <property type="entry name" value="ABC transporter transmembrane region"/>
    <property type="match status" value="1"/>
</dbReference>
<gene>
    <name evidence="10" type="ORF">GCM10008908_32880</name>
</gene>
<feature type="transmembrane region" description="Helical" evidence="7">
    <location>
        <begin position="287"/>
        <end position="306"/>
    </location>
</feature>
<protein>
    <submittedName>
        <fullName evidence="10">ABC transporter ATP-binding protein</fullName>
    </submittedName>
</protein>
<dbReference type="InterPro" id="IPR036640">
    <property type="entry name" value="ABC1_TM_sf"/>
</dbReference>
<evidence type="ECO:0000256" key="4">
    <source>
        <dbReference type="ARBA" id="ARBA00022840"/>
    </source>
</evidence>
<dbReference type="PANTHER" id="PTHR24221:SF423">
    <property type="entry name" value="ABC TRANSPORTER"/>
    <property type="match status" value="1"/>
</dbReference>
<sequence>MIKKKKEKTPVLKYIGRMIMYRPWYYLLNCILWVSIHMFPLVPGLITKRFFQVLEKSGRVNSEILSLMALIIVVALTRSIIIAIGGRVDANHRFSMSALLRRNLLECILNNPLIENKTSLGESMNCFRDDIGEIEDVISFTLDIMGDGLFALGALIILLTINVKVTLFIFAPLVVVIILSQKAMKYISKYRTTAREATGDVSGAIGEIFNGIQAIKISGSEEYIIDNLNSLNEKRMKYMVRDKIFVNIMDAIYENAVTIGTGFILLLTGRYMLEGSFSVGDFSLFVYYLPFVADFAGFLGEIFARYQQGGIAFKRMFKLLDGNMEKELLAHNSLHLKGELIDEEVKQNHTELKSLKIKNLTCMYNETNGIKNINFTINQGEFVVVTGRIGAGKTTLIKSILGMLPMDDGKIYFNNEEVEKNSEKFVPPRVAYTSQNPNLFSDTVKNNVLLGLKEEKENLNQAIYSAALDRDIGNFKDGVNTVIGSKGVKLSGGQRQRVAVARMFARKADLYIFDDISSALDIETEIKLWDRMFERKNITAIVVSNSHVALKNADKILVMKDGKIEREGKLEDLLETCEEMRQIWGLEA</sequence>
<dbReference type="GO" id="GO:0005524">
    <property type="term" value="F:ATP binding"/>
    <property type="evidence" value="ECO:0007669"/>
    <property type="project" value="UniProtKB-KW"/>
</dbReference>
<dbReference type="Gene3D" id="3.40.50.300">
    <property type="entry name" value="P-loop containing nucleotide triphosphate hydrolases"/>
    <property type="match status" value="1"/>
</dbReference>
<dbReference type="Proteomes" id="UP001501047">
    <property type="component" value="Unassembled WGS sequence"/>
</dbReference>
<keyword evidence="5 7" id="KW-1133">Transmembrane helix</keyword>
<organism evidence="10 11">
    <name type="scientific">Clostridium subterminale</name>
    <dbReference type="NCBI Taxonomy" id="1550"/>
    <lineage>
        <taxon>Bacteria</taxon>
        <taxon>Bacillati</taxon>
        <taxon>Bacillota</taxon>
        <taxon>Clostridia</taxon>
        <taxon>Eubacteriales</taxon>
        <taxon>Clostridiaceae</taxon>
        <taxon>Clostridium</taxon>
    </lineage>
</organism>
<dbReference type="PROSITE" id="PS00211">
    <property type="entry name" value="ABC_TRANSPORTER_1"/>
    <property type="match status" value="1"/>
</dbReference>
<evidence type="ECO:0000259" key="8">
    <source>
        <dbReference type="PROSITE" id="PS50893"/>
    </source>
</evidence>
<keyword evidence="11" id="KW-1185">Reference proteome</keyword>